<dbReference type="NCBIfam" id="NF038015">
    <property type="entry name" value="AztD"/>
    <property type="match status" value="1"/>
</dbReference>
<sequence>MPSAAPTAEAEGPSPRLALSHRDGVMVVDAATLEVVGDAATTGFIRLNPAGDGRHVLVTQEDGWRALDLGAWTEPHGDHEHSFTTTPRLTATTIAGSHPGHVVVHGTRTTLFADGTGEMQVLDTDSLGGVDGSVDVVRHKAPAAHHGVAVTLPDGTLVHSLGTEEARTGAVALDVAGAEVARTDDCPGLHGEAVAAGDVVTLGCEDGMLVYRDGRFTKVTSPTAYGRIGNQAGSERSGVVLGDYKVDEDAELERPTRVSLVDTRTGRLRLVETGASYSFRSLERGPAGEALVLGTDGRLRVIDPDTGVVKRSVPVVGPWREPLEWQDPRPSVRVVGDRAYVTEPSRSRLVAVDLTTSRVTGEAILPHVPNEMAGVAG</sequence>
<accession>A0ABP9J4Z3</accession>
<dbReference type="Proteomes" id="UP001500427">
    <property type="component" value="Unassembled WGS sequence"/>
</dbReference>
<reference evidence="2" key="1">
    <citation type="journal article" date="2019" name="Int. J. Syst. Evol. Microbiol.">
        <title>The Global Catalogue of Microorganisms (GCM) 10K type strain sequencing project: providing services to taxonomists for standard genome sequencing and annotation.</title>
        <authorList>
            <consortium name="The Broad Institute Genomics Platform"/>
            <consortium name="The Broad Institute Genome Sequencing Center for Infectious Disease"/>
            <person name="Wu L."/>
            <person name="Ma J."/>
        </authorList>
    </citation>
    <scope>NUCLEOTIDE SEQUENCE [LARGE SCALE GENOMIC DNA]</scope>
    <source>
        <strain evidence="2">JCM 17687</strain>
    </source>
</reference>
<keyword evidence="2" id="KW-1185">Reference proteome</keyword>
<dbReference type="InterPro" id="IPR011044">
    <property type="entry name" value="Quino_amine_DH_bsu"/>
</dbReference>
<comment type="caution">
    <text evidence="1">The sequence shown here is derived from an EMBL/GenBank/DDBJ whole genome shotgun (WGS) entry which is preliminary data.</text>
</comment>
<gene>
    <name evidence="1" type="primary">aztD</name>
    <name evidence="1" type="ORF">GCM10023258_05790</name>
</gene>
<evidence type="ECO:0000313" key="2">
    <source>
        <dbReference type="Proteomes" id="UP001500427"/>
    </source>
</evidence>
<dbReference type="SUPFAM" id="SSF50969">
    <property type="entry name" value="YVTN repeat-like/Quinoprotein amine dehydrogenase"/>
    <property type="match status" value="1"/>
</dbReference>
<dbReference type="InterPro" id="IPR047697">
    <property type="entry name" value="AztD-like"/>
</dbReference>
<protein>
    <submittedName>
        <fullName evidence="1">Zinc metallochaperone AztD</fullName>
    </submittedName>
</protein>
<organism evidence="1 2">
    <name type="scientific">Terrabacter aeriphilus</name>
    <dbReference type="NCBI Taxonomy" id="515662"/>
    <lineage>
        <taxon>Bacteria</taxon>
        <taxon>Bacillati</taxon>
        <taxon>Actinomycetota</taxon>
        <taxon>Actinomycetes</taxon>
        <taxon>Micrococcales</taxon>
        <taxon>Intrasporangiaceae</taxon>
        <taxon>Terrabacter</taxon>
    </lineage>
</organism>
<evidence type="ECO:0000313" key="1">
    <source>
        <dbReference type="EMBL" id="GAA5018792.1"/>
    </source>
</evidence>
<dbReference type="InterPro" id="IPR015943">
    <property type="entry name" value="WD40/YVTN_repeat-like_dom_sf"/>
</dbReference>
<dbReference type="Gene3D" id="2.130.10.10">
    <property type="entry name" value="YVTN repeat-like/Quinoprotein amine dehydrogenase"/>
    <property type="match status" value="1"/>
</dbReference>
<proteinExistence type="predicted"/>
<name>A0ABP9J4Z3_9MICO</name>
<dbReference type="EMBL" id="BAABIW010000006">
    <property type="protein sequence ID" value="GAA5018792.1"/>
    <property type="molecule type" value="Genomic_DNA"/>
</dbReference>